<feature type="transmembrane region" description="Helical" evidence="5">
    <location>
        <begin position="228"/>
        <end position="244"/>
    </location>
</feature>
<dbReference type="Pfam" id="PF04932">
    <property type="entry name" value="Wzy_C"/>
    <property type="match status" value="1"/>
</dbReference>
<keyword evidence="4 5" id="KW-0472">Membrane</keyword>
<proteinExistence type="predicted"/>
<accession>A0A1G2FJ27</accession>
<keyword evidence="2 5" id="KW-0812">Transmembrane</keyword>
<evidence type="ECO:0000259" key="6">
    <source>
        <dbReference type="Pfam" id="PF04932"/>
    </source>
</evidence>
<feature type="transmembrane region" description="Helical" evidence="5">
    <location>
        <begin position="335"/>
        <end position="363"/>
    </location>
</feature>
<feature type="transmembrane region" description="Helical" evidence="5">
    <location>
        <begin position="65"/>
        <end position="83"/>
    </location>
</feature>
<name>A0A1G2FJ27_9BACT</name>
<feature type="transmembrane region" description="Helical" evidence="5">
    <location>
        <begin position="375"/>
        <end position="395"/>
    </location>
</feature>
<reference evidence="7 8" key="1">
    <citation type="journal article" date="2016" name="Nat. Commun.">
        <title>Thousands of microbial genomes shed light on interconnected biogeochemical processes in an aquifer system.</title>
        <authorList>
            <person name="Anantharaman K."/>
            <person name="Brown C.T."/>
            <person name="Hug L.A."/>
            <person name="Sharon I."/>
            <person name="Castelle C.J."/>
            <person name="Probst A.J."/>
            <person name="Thomas B.C."/>
            <person name="Singh A."/>
            <person name="Wilkins M.J."/>
            <person name="Karaoz U."/>
            <person name="Brodie E.L."/>
            <person name="Williams K.H."/>
            <person name="Hubbard S.S."/>
            <person name="Banfield J.F."/>
        </authorList>
    </citation>
    <scope>NUCLEOTIDE SEQUENCE [LARGE SCALE GENOMIC DNA]</scope>
</reference>
<dbReference type="InterPro" id="IPR051533">
    <property type="entry name" value="WaaL-like"/>
</dbReference>
<comment type="subcellular location">
    <subcellularLocation>
        <location evidence="1">Membrane</location>
        <topology evidence="1">Multi-pass membrane protein</topology>
    </subcellularLocation>
</comment>
<dbReference type="GO" id="GO:0016020">
    <property type="term" value="C:membrane"/>
    <property type="evidence" value="ECO:0007669"/>
    <property type="project" value="UniProtKB-SubCell"/>
</dbReference>
<dbReference type="PANTHER" id="PTHR37422">
    <property type="entry name" value="TEICHURONIC ACID BIOSYNTHESIS PROTEIN TUAE"/>
    <property type="match status" value="1"/>
</dbReference>
<dbReference type="STRING" id="1802000.A3A94_01430"/>
<evidence type="ECO:0000256" key="3">
    <source>
        <dbReference type="ARBA" id="ARBA00022989"/>
    </source>
</evidence>
<organism evidence="7 8">
    <name type="scientific">Candidatus Portnoybacteria bacterium RIFCSPLOWO2_01_FULL_43_11</name>
    <dbReference type="NCBI Taxonomy" id="1802000"/>
    <lineage>
        <taxon>Bacteria</taxon>
        <taxon>Candidatus Portnoyibacteriota</taxon>
    </lineage>
</organism>
<keyword evidence="3 5" id="KW-1133">Transmembrane helix</keyword>
<evidence type="ECO:0000256" key="2">
    <source>
        <dbReference type="ARBA" id="ARBA00022692"/>
    </source>
</evidence>
<evidence type="ECO:0000256" key="5">
    <source>
        <dbReference type="SAM" id="Phobius"/>
    </source>
</evidence>
<evidence type="ECO:0000256" key="4">
    <source>
        <dbReference type="ARBA" id="ARBA00023136"/>
    </source>
</evidence>
<dbReference type="AlphaFoldDB" id="A0A1G2FJ27"/>
<feature type="transmembrane region" description="Helical" evidence="5">
    <location>
        <begin position="89"/>
        <end position="106"/>
    </location>
</feature>
<feature type="transmembrane region" description="Helical" evidence="5">
    <location>
        <begin position="206"/>
        <end position="222"/>
    </location>
</feature>
<feature type="transmembrane region" description="Helical" evidence="5">
    <location>
        <begin position="251"/>
        <end position="270"/>
    </location>
</feature>
<feature type="transmembrane region" description="Helical" evidence="5">
    <location>
        <begin position="34"/>
        <end position="53"/>
    </location>
</feature>
<feature type="domain" description="O-antigen ligase-related" evidence="6">
    <location>
        <begin position="213"/>
        <end position="352"/>
    </location>
</feature>
<dbReference type="InterPro" id="IPR007016">
    <property type="entry name" value="O-antigen_ligase-rel_domated"/>
</dbReference>
<dbReference type="EMBL" id="MHNE01000026">
    <property type="protein sequence ID" value="OGZ38079.1"/>
    <property type="molecule type" value="Genomic_DNA"/>
</dbReference>
<gene>
    <name evidence="7" type="ORF">A3A94_01430</name>
</gene>
<feature type="transmembrane region" description="Helical" evidence="5">
    <location>
        <begin position="118"/>
        <end position="139"/>
    </location>
</feature>
<dbReference type="Proteomes" id="UP000178787">
    <property type="component" value="Unassembled WGS sequence"/>
</dbReference>
<protein>
    <recommendedName>
        <fullName evidence="6">O-antigen ligase-related domain-containing protein</fullName>
    </recommendedName>
</protein>
<evidence type="ECO:0000256" key="1">
    <source>
        <dbReference type="ARBA" id="ARBA00004141"/>
    </source>
</evidence>
<comment type="caution">
    <text evidence="7">The sequence shown here is derived from an EMBL/GenBank/DDBJ whole genome shotgun (WGS) entry which is preliminary data.</text>
</comment>
<evidence type="ECO:0000313" key="7">
    <source>
        <dbReference type="EMBL" id="OGZ38079.1"/>
    </source>
</evidence>
<feature type="transmembrane region" description="Helical" evidence="5">
    <location>
        <begin position="5"/>
        <end position="22"/>
    </location>
</feature>
<evidence type="ECO:0000313" key="8">
    <source>
        <dbReference type="Proteomes" id="UP000178787"/>
    </source>
</evidence>
<feature type="transmembrane region" description="Helical" evidence="5">
    <location>
        <begin position="183"/>
        <end position="199"/>
    </location>
</feature>
<sequence>MLEKIIFYLLIFCLPFQIRKILHQWSPDFNEWTGVFLYFTDLLILVLFVFWFWRIRKERFFPKKIDIILILFLISAFISLSQAKNFQLGFYQWLKLLEFVLFFFYVKYNFGNIFHFERIAQVFIVSGLFQSIIAIGQYAKQTSLGLWWLRESPLAPDIIGAAKIVVDGTKMIRAYGSFPHPNVLAAFLLIALFFLYELWLKDKIHYSLLAGIFGLLFFALFLTFSRTIISVFLSASLMYFIFFFKNFRKKVLFLFLLITLYSLLFAALAWPEISSRFSVSLTDQAVGLRGFYNETAILLIKNYPFLGIGLGNFVWQIQQIFPLWESWLFQPVHNIYLLIASEAGLIGLSLFLLFIVGLMMLFIRLVRQDNSGAKWSLLFVFFSFFFIALFDHFFWTLQQGQLMFWVLLGMIASFDKNPAPNFGGLLTKFYNKKTSIQ</sequence>
<dbReference type="PANTHER" id="PTHR37422:SF17">
    <property type="entry name" value="O-ANTIGEN LIGASE"/>
    <property type="match status" value="1"/>
</dbReference>